<accession>A0A3S4XXA5</accession>
<feature type="domain" description="Fimbrial-type adhesion" evidence="1">
    <location>
        <begin position="2"/>
        <end position="128"/>
    </location>
</feature>
<dbReference type="Proteomes" id="UP000270487">
    <property type="component" value="Chromosome"/>
</dbReference>
<dbReference type="InterPro" id="IPR008966">
    <property type="entry name" value="Adhesion_dom_sf"/>
</dbReference>
<evidence type="ECO:0000313" key="2">
    <source>
        <dbReference type="EMBL" id="VEI76980.1"/>
    </source>
</evidence>
<dbReference type="InterPro" id="IPR036937">
    <property type="entry name" value="Adhesion_dom_fimbrial_sf"/>
</dbReference>
<organism evidence="2 3">
    <name type="scientific">Serratia fonticola</name>
    <dbReference type="NCBI Taxonomy" id="47917"/>
    <lineage>
        <taxon>Bacteria</taxon>
        <taxon>Pseudomonadati</taxon>
        <taxon>Pseudomonadota</taxon>
        <taxon>Gammaproteobacteria</taxon>
        <taxon>Enterobacterales</taxon>
        <taxon>Yersiniaceae</taxon>
        <taxon>Serratia</taxon>
    </lineage>
</organism>
<name>A0A3S4XXA5_SERFO</name>
<dbReference type="Gene3D" id="2.60.40.1090">
    <property type="entry name" value="Fimbrial-type adhesion domain"/>
    <property type="match status" value="1"/>
</dbReference>
<sequence>MLPSIKSSDFASANSAATSPTVKFSLKATGCEAGTVSAAAVFATGGNVDVTNGNLNNTYTDGTDAQVRIYMEDGTTPINLANFGESTNNVGTVNGNDVTIDFHANYFSKNTTATPGLLRTSIQYSMQYL</sequence>
<proteinExistence type="predicted"/>
<reference evidence="2 3" key="1">
    <citation type="submission" date="2018-12" db="EMBL/GenBank/DDBJ databases">
        <authorList>
            <consortium name="Pathogen Informatics"/>
        </authorList>
    </citation>
    <scope>NUCLEOTIDE SEQUENCE [LARGE SCALE GENOMIC DNA]</scope>
    <source>
        <strain evidence="2 3">NCTC13193</strain>
    </source>
</reference>
<evidence type="ECO:0000259" key="1">
    <source>
        <dbReference type="Pfam" id="PF00419"/>
    </source>
</evidence>
<dbReference type="Pfam" id="PF00419">
    <property type="entry name" value="Fimbrial"/>
    <property type="match status" value="1"/>
</dbReference>
<protein>
    <submittedName>
        <fullName evidence="2">P pilus assembly protein, pilin FimA</fullName>
    </submittedName>
</protein>
<evidence type="ECO:0000313" key="3">
    <source>
        <dbReference type="Proteomes" id="UP000270487"/>
    </source>
</evidence>
<dbReference type="GO" id="GO:0009289">
    <property type="term" value="C:pilus"/>
    <property type="evidence" value="ECO:0007669"/>
    <property type="project" value="InterPro"/>
</dbReference>
<dbReference type="AlphaFoldDB" id="A0A3S4XXA5"/>
<dbReference type="SUPFAM" id="SSF49401">
    <property type="entry name" value="Bacterial adhesins"/>
    <property type="match status" value="1"/>
</dbReference>
<dbReference type="GO" id="GO:0007155">
    <property type="term" value="P:cell adhesion"/>
    <property type="evidence" value="ECO:0007669"/>
    <property type="project" value="InterPro"/>
</dbReference>
<dbReference type="EMBL" id="LR134492">
    <property type="protein sequence ID" value="VEI76980.1"/>
    <property type="molecule type" value="Genomic_DNA"/>
</dbReference>
<gene>
    <name evidence="2" type="ORF">NCTC13193_05594</name>
</gene>
<dbReference type="InterPro" id="IPR000259">
    <property type="entry name" value="Adhesion_dom_fimbrial"/>
</dbReference>